<dbReference type="SUPFAM" id="SSF63825">
    <property type="entry name" value="YWTD domain"/>
    <property type="match status" value="1"/>
</dbReference>
<dbReference type="Pfam" id="PF13229">
    <property type="entry name" value="Beta_helix"/>
    <property type="match status" value="1"/>
</dbReference>
<comment type="caution">
    <text evidence="3">The sequence shown here is derived from an EMBL/GenBank/DDBJ whole genome shotgun (WGS) entry which is preliminary data.</text>
</comment>
<sequence>MRNLLCYVSGLAAFFGLLPQHPLRAQTISGTVFEDVNYGGGAGRPLGGTAGAVAVGRIAGTTTVTAGARVELYDGAGNFVATTTTSTAASPALGTYSFSTGLTAGATYTVRVTSGSVRSTRTGTTSGLLPVLTYVNGQTDRVGGQDPARGDAANGAGGTTLTSLDVATSGGTIGTLAQNVATVTATSGTVSGVDFGFSFDVIVNTNDAGLGSLRQFIANANALTGEASLAQSGFFRDAVAGNATPNTALPSGKETSIFMIPDGLAHPGLRAATAGGPASQLSSGVAVVAPLTGYSLLSTSTNLDGRTQSYNVGNTNAAVLGTGGTVGTSATTLSQLDGPEVQLSGPRLSGNGATINLGLSLSGANSGVFGLALVGFTGGDSDTQGALRLTGSSNITASQNVLGATATSFASPGAAARTTSSNLIVNSTTGSVVNQNLIGFGGVVGIRLVASAVSSLTISGNEVTSHDQDNLLVRGSTISISGNLITGASTGFGIDMLSSAGSTSILDNTISNNSGGSTGTTADKGGVRVFGTGNELRRNLISNNAGSGVLATFVTGSQTQNTILSQNSFVGNAFLGIDLVSTLSGGPTAAAQTQGVTPFVSVNADGKTTSSGANSLLNFPVLESATVVGTNLVVRGFAPTGATVEVYLASPGATNASTTAGIDTRNFGQGQTFLFGAAEGSGSDADGGTGSYSAPFNGFNQGTETGASRFSFTVPLASLPGGGAGLAAGSSLLTATATVVGTGTSEFGGNVVLNAPPVANNATNVQLSTISGTVALSPGLSGTASGPGNAVASYTILSLPSGGTLSYFDGTTTTPVAANQVILAANIGGLRYTPAAGTTGSFTFQFSVTDQFGTASTQNSTGGTLAAGPATYTLPVRAAADVATSITPTPAGSVNAGASLSFAVTFTNAGPDAATGYARTLTLTPGLGTGSNVTITGSGFTASYNNTSGAVTFTPSATSLASGANLNVTVTITAVPAALSAVTASTTTSTTADQGADVGPNSATATVTVTPIADVTTTLTAVTGQTQFLPGGTGVVTVNFRNAGPSSAADPTRTVTVPAGFTVVSAPGSTSVVGSTITYPAANPVGVSTAGINYDITLQAPTPTAQTDYTLSSLATTSTSQGTNALADQATLNLNVIGPNLGCTASFYRVRQPNGSNASVLERVDRTGSGSTITYSATPIYTVNRNGDVALNALSYNAADGYLYAVVIGSNRLYRLGLDSYQDLGPVAGLSSVNSASADAAGVLYLANDNSTTLFRLVVATRTLTTVTLPASVRVGDLALNPLDGLIYATRYYNSAGNNGLIRINPSTGATSTLAPSGTLTTTGQDVGALFFDAAGTLYAATNQGTLVLYSTADGSVTDIGVVDGAAQADGASCANPPQRLDVVRTASQPIVVARGSASSQVIIDVPFTVQLQNTSPVDAPVVQINDFLARVFTQGSPTLSIAVAPSVTGGILVANTGFTGQNGNSNLLTGQVALPSGASAIITYTLRLTYANTGAVPRTVINTQSLASTVGSSSNQGYTIVNSALVPPAVVLAVDQSTNSASLPASANADQASPTPVSFADTPLPVTLVSFRATVAASDALLTWATAAELRNDRFEVERSNDGRRFERVGTVAGRGTTSQGQQYSFRDAGVARLGQQLYYRLRQVDTDGTSSLSGVQVVAFSDAAASFNVAPNPATDQVTLTLNTPARTYTVVLFDVHGRELRQWQLGGGQQHPLPLSSLPTGVYLLRVAGLPGVQRLVKL</sequence>
<name>A0A3R9NM12_9BACT</name>
<protein>
    <submittedName>
        <fullName evidence="3">T9SS C-terminal target domain-containing protein</fullName>
    </submittedName>
</protein>
<dbReference type="SUPFAM" id="SSF51126">
    <property type="entry name" value="Pectin lyase-like"/>
    <property type="match status" value="1"/>
</dbReference>
<gene>
    <name evidence="3" type="ORF">EI290_00055</name>
</gene>
<evidence type="ECO:0000313" key="3">
    <source>
        <dbReference type="EMBL" id="RSK37096.1"/>
    </source>
</evidence>
<dbReference type="InterPro" id="IPR011050">
    <property type="entry name" value="Pectin_lyase_fold/virulence"/>
</dbReference>
<evidence type="ECO:0000259" key="2">
    <source>
        <dbReference type="Pfam" id="PF18962"/>
    </source>
</evidence>
<organism evidence="3 4">
    <name type="scientific">Hymenobacter metallilatus</name>
    <dbReference type="NCBI Taxonomy" id="2493666"/>
    <lineage>
        <taxon>Bacteria</taxon>
        <taxon>Pseudomonadati</taxon>
        <taxon>Bacteroidota</taxon>
        <taxon>Cytophagia</taxon>
        <taxon>Cytophagales</taxon>
        <taxon>Hymenobacteraceae</taxon>
        <taxon>Hymenobacter</taxon>
    </lineage>
</organism>
<dbReference type="Gene3D" id="2.160.20.10">
    <property type="entry name" value="Single-stranded right-handed beta-helix, Pectin lyase-like"/>
    <property type="match status" value="1"/>
</dbReference>
<dbReference type="NCBIfam" id="TIGR04183">
    <property type="entry name" value="Por_Secre_tail"/>
    <property type="match status" value="1"/>
</dbReference>
<dbReference type="Pfam" id="PF18962">
    <property type="entry name" value="Por_Secre_tail"/>
    <property type="match status" value="1"/>
</dbReference>
<dbReference type="EMBL" id="RWIS01000001">
    <property type="protein sequence ID" value="RSK37096.1"/>
    <property type="molecule type" value="Genomic_DNA"/>
</dbReference>
<dbReference type="InterPro" id="IPR026444">
    <property type="entry name" value="Secre_tail"/>
</dbReference>
<dbReference type="InterPro" id="IPR012334">
    <property type="entry name" value="Pectin_lyas_fold"/>
</dbReference>
<evidence type="ECO:0000313" key="4">
    <source>
        <dbReference type="Proteomes" id="UP000280066"/>
    </source>
</evidence>
<dbReference type="InterPro" id="IPR039448">
    <property type="entry name" value="Beta_helix"/>
</dbReference>
<reference evidence="3 4" key="1">
    <citation type="submission" date="2018-12" db="EMBL/GenBank/DDBJ databases">
        <authorList>
            <person name="Feng G."/>
            <person name="Zhu H."/>
        </authorList>
    </citation>
    <scope>NUCLEOTIDE SEQUENCE [LARGE SCALE GENOMIC DNA]</scope>
    <source>
        <strain evidence="3 4">9PBR-2</strain>
    </source>
</reference>
<dbReference type="Proteomes" id="UP000280066">
    <property type="component" value="Unassembled WGS sequence"/>
</dbReference>
<accession>A0A3R9NM12</accession>
<feature type="domain" description="Secretion system C-terminal sorting" evidence="2">
    <location>
        <begin position="1673"/>
        <end position="1731"/>
    </location>
</feature>
<keyword evidence="4" id="KW-1185">Reference proteome</keyword>
<feature type="domain" description="Right handed beta helix" evidence="1">
    <location>
        <begin position="432"/>
        <end position="582"/>
    </location>
</feature>
<dbReference type="OrthoDB" id="1443240at2"/>
<dbReference type="InterPro" id="IPR006626">
    <property type="entry name" value="PbH1"/>
</dbReference>
<proteinExistence type="predicted"/>
<evidence type="ECO:0000259" key="1">
    <source>
        <dbReference type="Pfam" id="PF13229"/>
    </source>
</evidence>
<dbReference type="RefSeq" id="WP_125425397.1">
    <property type="nucleotide sequence ID" value="NZ_RWIS01000001.1"/>
</dbReference>
<dbReference type="SMART" id="SM00710">
    <property type="entry name" value="PbH1"/>
    <property type="match status" value="5"/>
</dbReference>